<dbReference type="PROSITE" id="PS00041">
    <property type="entry name" value="HTH_ARAC_FAMILY_1"/>
    <property type="match status" value="1"/>
</dbReference>
<dbReference type="PANTHER" id="PTHR43280:SF2">
    <property type="entry name" value="HTH-TYPE TRANSCRIPTIONAL REGULATOR EXSA"/>
    <property type="match status" value="1"/>
</dbReference>
<gene>
    <name evidence="9" type="ORF">LKD45_07020</name>
</gene>
<dbReference type="SUPFAM" id="SSF46689">
    <property type="entry name" value="Homeodomain-like"/>
    <property type="match status" value="2"/>
</dbReference>
<evidence type="ECO:0000256" key="1">
    <source>
        <dbReference type="ARBA" id="ARBA00018672"/>
    </source>
</evidence>
<organism evidence="9 10">
    <name type="scientific">Gallintestinimicrobium propionicum</name>
    <dbReference type="NCBI Taxonomy" id="2981770"/>
    <lineage>
        <taxon>Bacteria</taxon>
        <taxon>Bacillati</taxon>
        <taxon>Bacillota</taxon>
        <taxon>Clostridia</taxon>
        <taxon>Lachnospirales</taxon>
        <taxon>Lachnospiraceae</taxon>
        <taxon>Gallintestinimicrobium</taxon>
    </lineage>
</organism>
<dbReference type="PRINTS" id="PR00032">
    <property type="entry name" value="HTHARAC"/>
</dbReference>
<dbReference type="InterPro" id="IPR018062">
    <property type="entry name" value="HTH_AraC-typ_CS"/>
</dbReference>
<reference evidence="9 10" key="1">
    <citation type="submission" date="2021-10" db="EMBL/GenBank/DDBJ databases">
        <title>Anaerobic single-cell dispensing facilitates the cultivation of human gut bacteria.</title>
        <authorList>
            <person name="Afrizal A."/>
        </authorList>
    </citation>
    <scope>NUCLEOTIDE SEQUENCE [LARGE SCALE GENOMIC DNA]</scope>
    <source>
        <strain evidence="9 10">CLA-AA-H244</strain>
    </source>
</reference>
<dbReference type="PROSITE" id="PS01124">
    <property type="entry name" value="HTH_ARAC_FAMILY_2"/>
    <property type="match status" value="1"/>
</dbReference>
<feature type="modified residue" description="4-aspartylphosphate" evidence="6">
    <location>
        <position position="54"/>
    </location>
</feature>
<dbReference type="Gene3D" id="3.40.50.2300">
    <property type="match status" value="1"/>
</dbReference>
<dbReference type="Proteomes" id="UP001199355">
    <property type="component" value="Unassembled WGS sequence"/>
</dbReference>
<dbReference type="SMART" id="SM00448">
    <property type="entry name" value="REC"/>
    <property type="match status" value="1"/>
</dbReference>
<evidence type="ECO:0000313" key="9">
    <source>
        <dbReference type="EMBL" id="MCC2167449.1"/>
    </source>
</evidence>
<keyword evidence="2" id="KW-0805">Transcription regulation</keyword>
<dbReference type="InterPro" id="IPR020449">
    <property type="entry name" value="Tscrpt_reg_AraC-type_HTH"/>
</dbReference>
<dbReference type="PANTHER" id="PTHR43280">
    <property type="entry name" value="ARAC-FAMILY TRANSCRIPTIONAL REGULATOR"/>
    <property type="match status" value="1"/>
</dbReference>
<dbReference type="Pfam" id="PF12833">
    <property type="entry name" value="HTH_18"/>
    <property type="match status" value="1"/>
</dbReference>
<dbReference type="Pfam" id="PF00072">
    <property type="entry name" value="Response_reg"/>
    <property type="match status" value="1"/>
</dbReference>
<proteinExistence type="predicted"/>
<keyword evidence="3" id="KW-0238">DNA-binding</keyword>
<evidence type="ECO:0000313" key="10">
    <source>
        <dbReference type="Proteomes" id="UP001199355"/>
    </source>
</evidence>
<dbReference type="GO" id="GO:0000160">
    <property type="term" value="P:phosphorelay signal transduction system"/>
    <property type="evidence" value="ECO:0007669"/>
    <property type="project" value="InterPro"/>
</dbReference>
<evidence type="ECO:0000256" key="4">
    <source>
        <dbReference type="ARBA" id="ARBA00023163"/>
    </source>
</evidence>
<dbReference type="InterPro" id="IPR011006">
    <property type="entry name" value="CheY-like_superfamily"/>
</dbReference>
<dbReference type="InterPro" id="IPR018060">
    <property type="entry name" value="HTH_AraC"/>
</dbReference>
<keyword evidence="6" id="KW-0597">Phosphoprotein</keyword>
<evidence type="ECO:0000256" key="6">
    <source>
        <dbReference type="PROSITE-ProRule" id="PRU00169"/>
    </source>
</evidence>
<comment type="function">
    <text evidence="5">May play the central regulatory role in sporulation. It may be an element of the effector pathway responsible for the activation of sporulation genes in response to nutritional stress. Spo0A may act in concert with spo0H (a sigma factor) to control the expression of some genes that are critical to the sporulation process.</text>
</comment>
<evidence type="ECO:0000256" key="2">
    <source>
        <dbReference type="ARBA" id="ARBA00023015"/>
    </source>
</evidence>
<comment type="caution">
    <text evidence="9">The sequence shown here is derived from an EMBL/GenBank/DDBJ whole genome shotgun (WGS) entry which is preliminary data.</text>
</comment>
<name>A0AAE3DMH5_9FIRM</name>
<dbReference type="SMART" id="SM00342">
    <property type="entry name" value="HTH_ARAC"/>
    <property type="match status" value="1"/>
</dbReference>
<dbReference type="GO" id="GO:0043565">
    <property type="term" value="F:sequence-specific DNA binding"/>
    <property type="evidence" value="ECO:0007669"/>
    <property type="project" value="InterPro"/>
</dbReference>
<protein>
    <recommendedName>
        <fullName evidence="1">Stage 0 sporulation protein A homolog</fullName>
    </recommendedName>
</protein>
<dbReference type="GO" id="GO:0003700">
    <property type="term" value="F:DNA-binding transcription factor activity"/>
    <property type="evidence" value="ECO:0007669"/>
    <property type="project" value="InterPro"/>
</dbReference>
<dbReference type="InterPro" id="IPR009057">
    <property type="entry name" value="Homeodomain-like_sf"/>
</dbReference>
<evidence type="ECO:0000256" key="3">
    <source>
        <dbReference type="ARBA" id="ARBA00023125"/>
    </source>
</evidence>
<accession>A0AAE3DMH5</accession>
<dbReference type="InterPro" id="IPR001789">
    <property type="entry name" value="Sig_transdc_resp-reg_receiver"/>
</dbReference>
<evidence type="ECO:0000259" key="7">
    <source>
        <dbReference type="PROSITE" id="PS01124"/>
    </source>
</evidence>
<sequence>MYRILIVDDEKIERTGLRLLLGKMDQKFEITEAVNGKEALEWLSCNRADILVTDIRMPFVDGLELVEQAARLYPDMKAMVFSGYGEFEYARRAMRFGVEEYILKPVNPTEFQNAIKKIIRVLEESKQEKSRRQTEGSLFKEYILNAIFNGTDAGELEKRAAGIYPMDFLNSYRRLMLLEVSGDFFENKSSQLLGGLKLAGLNADYLNVSPQQGILLFKSESDEWKETASRVLGILEELSGKDAKCYVAVSSGLKNRSQLAERCRETELLMENRFYGLDSHIFMAEYDVECADDVQLDDNTLIKQIQQDVRTKDMLSLSEHVDRLFHNYRQNVGFSQIYVKFVFSSLLKVLYEAIPGKNDRDLNEEMEVLYRTADIDEIRRIIEKNIQLLEQETQTDSGNIHREVEEVKRYINTHYGEEISIEMLAERVFLAPSYLSTIFKKETGQNLSKFIKICRMEKAREMLEGTKDKIVSISEKVGYPNVSYFCQSFREYYGMTPQKYRDQGENAEQDEEAVALV</sequence>
<dbReference type="AlphaFoldDB" id="A0AAE3DMH5"/>
<dbReference type="CDD" id="cd17536">
    <property type="entry name" value="REC_YesN-like"/>
    <property type="match status" value="1"/>
</dbReference>
<feature type="domain" description="HTH araC/xylS-type" evidence="7">
    <location>
        <begin position="405"/>
        <end position="503"/>
    </location>
</feature>
<feature type="domain" description="Response regulatory" evidence="8">
    <location>
        <begin position="3"/>
        <end position="119"/>
    </location>
</feature>
<keyword evidence="4" id="KW-0804">Transcription</keyword>
<keyword evidence="10" id="KW-1185">Reference proteome</keyword>
<dbReference type="RefSeq" id="WP_021916098.1">
    <property type="nucleotide sequence ID" value="NZ_JAJEQF010000014.1"/>
</dbReference>
<dbReference type="PROSITE" id="PS50110">
    <property type="entry name" value="RESPONSE_REGULATORY"/>
    <property type="match status" value="1"/>
</dbReference>
<evidence type="ECO:0000259" key="8">
    <source>
        <dbReference type="PROSITE" id="PS50110"/>
    </source>
</evidence>
<dbReference type="EMBL" id="JAJEQF010000014">
    <property type="protein sequence ID" value="MCC2167449.1"/>
    <property type="molecule type" value="Genomic_DNA"/>
</dbReference>
<evidence type="ECO:0000256" key="5">
    <source>
        <dbReference type="ARBA" id="ARBA00024867"/>
    </source>
</evidence>
<dbReference type="SUPFAM" id="SSF52172">
    <property type="entry name" value="CheY-like"/>
    <property type="match status" value="1"/>
</dbReference>
<dbReference type="Gene3D" id="1.10.10.60">
    <property type="entry name" value="Homeodomain-like"/>
    <property type="match status" value="2"/>
</dbReference>